<accession>B3EQ79</accession>
<dbReference type="STRING" id="331678.Cphamn1_2483"/>
<name>B3EQ79_CHLPB</name>
<gene>
    <name evidence="1" type="ordered locus">Cphamn1_2483</name>
</gene>
<dbReference type="HOGENOM" id="CLU_3267596_0_0_10"/>
<organism evidence="1">
    <name type="scientific">Chlorobium phaeobacteroides (strain BS1)</name>
    <dbReference type="NCBI Taxonomy" id="331678"/>
    <lineage>
        <taxon>Bacteria</taxon>
        <taxon>Pseudomonadati</taxon>
        <taxon>Chlorobiota</taxon>
        <taxon>Chlorobiia</taxon>
        <taxon>Chlorobiales</taxon>
        <taxon>Chlorobiaceae</taxon>
        <taxon>Chlorobium/Pelodictyon group</taxon>
        <taxon>Chlorobium</taxon>
    </lineage>
</organism>
<reference evidence="1" key="1">
    <citation type="submission" date="2008-06" db="EMBL/GenBank/DDBJ databases">
        <title>Complete sequence of Chlorobium phaeobacteroides BS1.</title>
        <authorList>
            <consortium name="US DOE Joint Genome Institute"/>
            <person name="Lucas S."/>
            <person name="Copeland A."/>
            <person name="Lapidus A."/>
            <person name="Glavina del Rio T."/>
            <person name="Dalin E."/>
            <person name="Tice H."/>
            <person name="Bruce D."/>
            <person name="Goodwin L."/>
            <person name="Pitluck S."/>
            <person name="Schmutz J."/>
            <person name="Larimer F."/>
            <person name="Land M."/>
            <person name="Hauser L."/>
            <person name="Kyrpides N."/>
            <person name="Ovchinnikova G."/>
            <person name="Li T."/>
            <person name="Liu Z."/>
            <person name="Zhao F."/>
            <person name="Overmann J."/>
            <person name="Bryant D.A."/>
            <person name="Richardson P."/>
        </authorList>
    </citation>
    <scope>NUCLEOTIDE SEQUENCE [LARGE SCALE GENOMIC DNA]</scope>
    <source>
        <strain evidence="1">BS1</strain>
    </source>
</reference>
<evidence type="ECO:0000313" key="1">
    <source>
        <dbReference type="EMBL" id="ACE05377.1"/>
    </source>
</evidence>
<dbReference type="EMBL" id="CP001101">
    <property type="protein sequence ID" value="ACE05377.1"/>
    <property type="molecule type" value="Genomic_DNA"/>
</dbReference>
<protein>
    <submittedName>
        <fullName evidence="1">Uncharacterized protein</fullName>
    </submittedName>
</protein>
<dbReference type="AlphaFoldDB" id="B3EQ79"/>
<proteinExistence type="predicted"/>
<sequence>MVGEPPDDTVGNGGGDDLLDKRHAVNNVADPGDVLLEIVFV</sequence>
<dbReference type="KEGG" id="cpb:Cphamn1_2483"/>